<feature type="domain" description="NB-ARC" evidence="7">
    <location>
        <begin position="165"/>
        <end position="336"/>
    </location>
</feature>
<dbReference type="Gene3D" id="1.10.8.430">
    <property type="entry name" value="Helical domain of apoptotic protease-activating factors"/>
    <property type="match status" value="1"/>
</dbReference>
<protein>
    <recommendedName>
        <fullName evidence="12">NB-ARC domain-containing protein</fullName>
    </recommendedName>
</protein>
<accession>A0ABQ7UI15</accession>
<dbReference type="PANTHER" id="PTHR33463:SF218">
    <property type="entry name" value="DISEASE RESISTANCE PROTEIN RPS2-LIKE"/>
    <property type="match status" value="1"/>
</dbReference>
<sequence>MDILFNAVGGFFVEVGKNVCKCICPNVENTARFSSKLENLRKEMEKLTKFRDDIKKSVEGYEKKGYKPKLDVIQWIEDVHKLESEWETMQESIAAAKKLTYKCCPKCILGSEVSTQARIVQDQLFRLIEVRKSFGSNLVVENYQMKKVEFMPGPLIEGQSAATKNLHKILQLLEDDKVCIIGVWGTGGVGKTTLVNNLNNELLKNDVSSFKLSFGVVLWVTVPKPPIDIRKIQTQIASRLNLKIDSEGNVKSIASKIYRRLEQEKSFLLILDDVWEPINLDDVGVPQLEDPARSKVIITSRSLDVCKQMKIDTEMKVYTLDEDESWKLFIKNAGDNANLEHIQPLAKEIARECDGLPLAVTVIGASMRGKTRVELWEDALKSFRMSEPHNKDVKDKVYKVIKWSFDSLESQDIELSSEQRSNHVKKKRGDHIQSCFLYCSLYPVSISTDELISCWWAEDFLGEHDTYEEVYNRGITMIESLKDACLLETHNLDSVKMHDLVRDVAIWIAKSFGIEHNSVFQDGIGISSSVKRISFVSNKIQRLPDNVTECPETTTLLLQDNNRLLEIPHEFFLAFPALRVLNLSETGITSLPSSINSLYQLHALILKNCHWLTELPPINNLRNLLLLDCDNTRLHHLPQGMDKLTNLRLLNLPATDLEGIGREFFLNLSSIEMLNMMESKMMHPSTKFGVTLLGATSFDEISSLHNLTSLFIRLDSSSIFSRDHTWMSRLKRFRIEVGETPFHVPFNKSARTICISGSDIFRYGKLSGMLQFASHLYLQSCLGLRKLFVYNSFDGLKSLYIRSCSCSFNPAEEGSGTFDPLPNLEYLNLEFVYRLKSFSDFSQLLGLRFSKLRQLDMSNCSSLTCLFSVGDTFSIPKHLEEITITSCKQLVELFVERDSNQATLVKSETPRVRKLVLRNLPKLGNLGEPQSMWEHLEVLTLIRCNEIRKLPLSIQTSKSIKLIRGTSEWWSQLEWDDDKFKSNLEHCFRPLAI</sequence>
<evidence type="ECO:0000256" key="4">
    <source>
        <dbReference type="ARBA" id="ARBA00022741"/>
    </source>
</evidence>
<evidence type="ECO:0000313" key="11">
    <source>
        <dbReference type="Proteomes" id="UP000826656"/>
    </source>
</evidence>
<dbReference type="InterPro" id="IPR027417">
    <property type="entry name" value="P-loop_NTPase"/>
</dbReference>
<dbReference type="Proteomes" id="UP000826656">
    <property type="component" value="Unassembled WGS sequence"/>
</dbReference>
<dbReference type="InterPro" id="IPR055414">
    <property type="entry name" value="LRR_R13L4/SHOC2-like"/>
</dbReference>
<organism evidence="10 11">
    <name type="scientific">Solanum tuberosum</name>
    <name type="common">Potato</name>
    <dbReference type="NCBI Taxonomy" id="4113"/>
    <lineage>
        <taxon>Eukaryota</taxon>
        <taxon>Viridiplantae</taxon>
        <taxon>Streptophyta</taxon>
        <taxon>Embryophyta</taxon>
        <taxon>Tracheophyta</taxon>
        <taxon>Spermatophyta</taxon>
        <taxon>Magnoliopsida</taxon>
        <taxon>eudicotyledons</taxon>
        <taxon>Gunneridae</taxon>
        <taxon>Pentapetalae</taxon>
        <taxon>asterids</taxon>
        <taxon>lamiids</taxon>
        <taxon>Solanales</taxon>
        <taxon>Solanaceae</taxon>
        <taxon>Solanoideae</taxon>
        <taxon>Solaneae</taxon>
        <taxon>Solanum</taxon>
    </lineage>
</organism>
<dbReference type="Gene3D" id="3.80.10.10">
    <property type="entry name" value="Ribonuclease Inhibitor"/>
    <property type="match status" value="2"/>
</dbReference>
<dbReference type="InterPro" id="IPR050905">
    <property type="entry name" value="Plant_NBS-LRR"/>
</dbReference>
<evidence type="ECO:0000256" key="1">
    <source>
        <dbReference type="ARBA" id="ARBA00008894"/>
    </source>
</evidence>
<keyword evidence="4" id="KW-0547">Nucleotide-binding</keyword>
<dbReference type="EMBL" id="JAIVGD010000019">
    <property type="protein sequence ID" value="KAH0748611.1"/>
    <property type="molecule type" value="Genomic_DNA"/>
</dbReference>
<evidence type="ECO:0000259" key="9">
    <source>
        <dbReference type="Pfam" id="PF23598"/>
    </source>
</evidence>
<name>A0ABQ7UI15_SOLTU</name>
<comment type="caution">
    <text evidence="10">The sequence shown here is derived from an EMBL/GenBank/DDBJ whole genome shotgun (WGS) entry which is preliminary data.</text>
</comment>
<dbReference type="SUPFAM" id="SSF52058">
    <property type="entry name" value="L domain-like"/>
    <property type="match status" value="1"/>
</dbReference>
<evidence type="ECO:0000256" key="6">
    <source>
        <dbReference type="ARBA" id="ARBA00022840"/>
    </source>
</evidence>
<dbReference type="Pfam" id="PF23598">
    <property type="entry name" value="LRR_14"/>
    <property type="match status" value="1"/>
</dbReference>
<feature type="domain" description="Disease resistance R13L4/SHOC-2-like LRR" evidence="9">
    <location>
        <begin position="557"/>
        <end position="736"/>
    </location>
</feature>
<evidence type="ECO:0000259" key="8">
    <source>
        <dbReference type="Pfam" id="PF23559"/>
    </source>
</evidence>
<proteinExistence type="inferred from homology"/>
<gene>
    <name evidence="10" type="ORF">KY290_027843</name>
</gene>
<evidence type="ECO:0000256" key="3">
    <source>
        <dbReference type="ARBA" id="ARBA00022737"/>
    </source>
</evidence>
<dbReference type="InterPro" id="IPR032675">
    <property type="entry name" value="LRR_dom_sf"/>
</dbReference>
<evidence type="ECO:0000259" key="7">
    <source>
        <dbReference type="Pfam" id="PF00931"/>
    </source>
</evidence>
<dbReference type="InterPro" id="IPR058922">
    <property type="entry name" value="WHD_DRP"/>
</dbReference>
<dbReference type="Gene3D" id="3.40.50.300">
    <property type="entry name" value="P-loop containing nucleotide triphosphate hydrolases"/>
    <property type="match status" value="1"/>
</dbReference>
<keyword evidence="5" id="KW-0611">Plant defense</keyword>
<dbReference type="SUPFAM" id="SSF52540">
    <property type="entry name" value="P-loop containing nucleoside triphosphate hydrolases"/>
    <property type="match status" value="1"/>
</dbReference>
<dbReference type="InterPro" id="IPR002182">
    <property type="entry name" value="NB-ARC"/>
</dbReference>
<dbReference type="PANTHER" id="PTHR33463">
    <property type="entry name" value="NB-ARC DOMAIN-CONTAINING PROTEIN-RELATED"/>
    <property type="match status" value="1"/>
</dbReference>
<keyword evidence="6" id="KW-0067">ATP-binding</keyword>
<dbReference type="InterPro" id="IPR042197">
    <property type="entry name" value="Apaf_helical"/>
</dbReference>
<evidence type="ECO:0000256" key="5">
    <source>
        <dbReference type="ARBA" id="ARBA00022821"/>
    </source>
</evidence>
<keyword evidence="3" id="KW-0677">Repeat</keyword>
<comment type="similarity">
    <text evidence="1">Belongs to the disease resistance NB-LRR family.</text>
</comment>
<reference evidence="10 11" key="1">
    <citation type="journal article" date="2021" name="bioRxiv">
        <title>Chromosome-scale and haplotype-resolved genome assembly of a tetraploid potato cultivar.</title>
        <authorList>
            <person name="Sun H."/>
            <person name="Jiao W.-B."/>
            <person name="Krause K."/>
            <person name="Campoy J.A."/>
            <person name="Goel M."/>
            <person name="Folz-Donahue K."/>
            <person name="Kukat C."/>
            <person name="Huettel B."/>
            <person name="Schneeberger K."/>
        </authorList>
    </citation>
    <scope>NUCLEOTIDE SEQUENCE [LARGE SCALE GENOMIC DNA]</scope>
    <source>
        <strain evidence="10">SolTubOtavaFocal</strain>
        <tissue evidence="10">Leaves</tissue>
    </source>
</reference>
<dbReference type="PRINTS" id="PR00364">
    <property type="entry name" value="DISEASERSIST"/>
</dbReference>
<keyword evidence="11" id="KW-1185">Reference proteome</keyword>
<evidence type="ECO:0000313" key="10">
    <source>
        <dbReference type="EMBL" id="KAH0748611.1"/>
    </source>
</evidence>
<evidence type="ECO:0008006" key="12">
    <source>
        <dbReference type="Google" id="ProtNLM"/>
    </source>
</evidence>
<feature type="domain" description="Disease resistance protein winged helix" evidence="8">
    <location>
        <begin position="445"/>
        <end position="505"/>
    </location>
</feature>
<dbReference type="Pfam" id="PF23559">
    <property type="entry name" value="WHD_DRP"/>
    <property type="match status" value="1"/>
</dbReference>
<dbReference type="Pfam" id="PF00931">
    <property type="entry name" value="NB-ARC"/>
    <property type="match status" value="1"/>
</dbReference>
<keyword evidence="2" id="KW-0433">Leucine-rich repeat</keyword>
<evidence type="ECO:0000256" key="2">
    <source>
        <dbReference type="ARBA" id="ARBA00022614"/>
    </source>
</evidence>